<reference evidence="1 2" key="2">
    <citation type="submission" date="2018-11" db="EMBL/GenBank/DDBJ databases">
        <authorList>
            <consortium name="Pathogen Informatics"/>
        </authorList>
    </citation>
    <scope>NUCLEOTIDE SEQUENCE [LARGE SCALE GENOMIC DNA]</scope>
</reference>
<dbReference type="OrthoDB" id="5811893at2759"/>
<dbReference type="OMA" id="KPEREIH"/>
<evidence type="ECO:0000313" key="1">
    <source>
        <dbReference type="EMBL" id="VDN07215.1"/>
    </source>
</evidence>
<protein>
    <submittedName>
        <fullName evidence="3">Cadherin domain-containing protein</fullName>
    </submittedName>
</protein>
<dbReference type="WBParaSite" id="TCLT_0000957901-mRNA-1">
    <property type="protein sequence ID" value="TCLT_0000957901-mRNA-1"/>
    <property type="gene ID" value="TCLT_0000957901"/>
</dbReference>
<gene>
    <name evidence="1" type="ORF">TCLT_LOCUS9570</name>
</gene>
<reference evidence="3" key="1">
    <citation type="submission" date="2017-02" db="UniProtKB">
        <authorList>
            <consortium name="WormBaseParasite"/>
        </authorList>
    </citation>
    <scope>IDENTIFICATION</scope>
</reference>
<evidence type="ECO:0000313" key="2">
    <source>
        <dbReference type="Proteomes" id="UP000276776"/>
    </source>
</evidence>
<evidence type="ECO:0000313" key="3">
    <source>
        <dbReference type="WBParaSite" id="TCLT_0000957901-mRNA-1"/>
    </source>
</evidence>
<dbReference type="EMBL" id="UYYF01004828">
    <property type="protein sequence ID" value="VDN07215.1"/>
    <property type="molecule type" value="Genomic_DNA"/>
</dbReference>
<dbReference type="AlphaFoldDB" id="A0A0N5D8Y2"/>
<accession>A0A0N5D8Y2</accession>
<proteinExistence type="predicted"/>
<dbReference type="STRING" id="103827.A0A0N5D8Y2"/>
<organism evidence="3">
    <name type="scientific">Thelazia callipaeda</name>
    <name type="common">Oriental eyeworm</name>
    <name type="synonym">Parasitic nematode</name>
    <dbReference type="NCBI Taxonomy" id="103827"/>
    <lineage>
        <taxon>Eukaryota</taxon>
        <taxon>Metazoa</taxon>
        <taxon>Ecdysozoa</taxon>
        <taxon>Nematoda</taxon>
        <taxon>Chromadorea</taxon>
        <taxon>Rhabditida</taxon>
        <taxon>Spirurina</taxon>
        <taxon>Spiruromorpha</taxon>
        <taxon>Thelazioidea</taxon>
        <taxon>Thelaziidae</taxon>
        <taxon>Thelazia</taxon>
    </lineage>
</organism>
<sequence>PKLFNVRWDAPNGFLISDLVEDGFITFDDHCSLPDKEQSHNFQITDNRLYTKSSLKDLQGRSVAVVVQAVTSQRIIVINVDIVGNSTPHFSAHTYITKIRSDASSEMPLTFDPNITIVNAINSSDLYISVISNSSNLPFKLVDKIKENTHYAELYLSRRLKKSDGNLQSFYISVFDKRNLIRLTVARVDVFIEQISTTEPKFDRPKYLKEVARLPPHVTVLRVKAK</sequence>
<name>A0A0N5D8Y2_THECL</name>
<keyword evidence="2" id="KW-1185">Reference proteome</keyword>
<dbReference type="Proteomes" id="UP000276776">
    <property type="component" value="Unassembled WGS sequence"/>
</dbReference>